<comment type="caution">
    <text evidence="2">The sequence shown here is derived from an EMBL/GenBank/DDBJ whole genome shotgun (WGS) entry which is preliminary data.</text>
</comment>
<dbReference type="SUPFAM" id="SSF55729">
    <property type="entry name" value="Acyl-CoA N-acyltransferases (Nat)"/>
    <property type="match status" value="1"/>
</dbReference>
<dbReference type="AlphaFoldDB" id="A0A5D0RRP3"/>
<dbReference type="Gene3D" id="3.40.630.30">
    <property type="match status" value="1"/>
</dbReference>
<evidence type="ECO:0000313" key="2">
    <source>
        <dbReference type="EMBL" id="TYB83358.1"/>
    </source>
</evidence>
<dbReference type="PANTHER" id="PTHR43328">
    <property type="entry name" value="ACETYLTRANSFERASE-RELATED"/>
    <property type="match status" value="1"/>
</dbReference>
<keyword evidence="2" id="KW-0808">Transferase</keyword>
<gene>
    <name evidence="2" type="ORF">FVF75_01325</name>
</gene>
<protein>
    <submittedName>
        <fullName evidence="2">GNAT family N-acetyltransferase</fullName>
    </submittedName>
</protein>
<dbReference type="EMBL" id="VSIY01000003">
    <property type="protein sequence ID" value="TYB83358.1"/>
    <property type="molecule type" value="Genomic_DNA"/>
</dbReference>
<name>A0A5D0RRP3_9RHOB</name>
<evidence type="ECO:0000259" key="1">
    <source>
        <dbReference type="Pfam" id="PF13302"/>
    </source>
</evidence>
<dbReference type="Proteomes" id="UP000322080">
    <property type="component" value="Unassembled WGS sequence"/>
</dbReference>
<feature type="domain" description="N-acetyltransferase" evidence="1">
    <location>
        <begin position="31"/>
        <end position="171"/>
    </location>
</feature>
<reference evidence="2 3" key="1">
    <citation type="submission" date="2019-08" db="EMBL/GenBank/DDBJ databases">
        <title>Identification of a novel species of the genus Boseongicola.</title>
        <authorList>
            <person name="Zhang X.-Q."/>
        </authorList>
    </citation>
    <scope>NUCLEOTIDE SEQUENCE [LARGE SCALE GENOMIC DNA]</scope>
    <source>
        <strain evidence="2 3">HY14</strain>
    </source>
</reference>
<sequence>MKDLFTPFGGGKAVAKDTTIEQKTIATEAGRFVLRPPRKADAGLITLYAGDRRVAEGTRSIPHPLPPGLVEGYIARALSPERDEDVWIMDGTGDGADGPGQEVLGVISLTRMDRGQSQLGYWVAPGFWNTGLASEAVRALVAANPLGNVALFAEVFQDNAASARVLTNAGFAYIGDAEAHSIARGANVPTWTYIRKMG</sequence>
<dbReference type="InterPro" id="IPR016181">
    <property type="entry name" value="Acyl_CoA_acyltransferase"/>
</dbReference>
<accession>A0A5D0RRP3</accession>
<dbReference type="PANTHER" id="PTHR43328:SF1">
    <property type="entry name" value="N-ACETYLTRANSFERASE DOMAIN-CONTAINING PROTEIN"/>
    <property type="match status" value="1"/>
</dbReference>
<keyword evidence="3" id="KW-1185">Reference proteome</keyword>
<organism evidence="2 3">
    <name type="scientific">Maritimibacter fusiformis</name>
    <dbReference type="NCBI Taxonomy" id="2603819"/>
    <lineage>
        <taxon>Bacteria</taxon>
        <taxon>Pseudomonadati</taxon>
        <taxon>Pseudomonadota</taxon>
        <taxon>Alphaproteobacteria</taxon>
        <taxon>Rhodobacterales</taxon>
        <taxon>Roseobacteraceae</taxon>
        <taxon>Maritimibacter</taxon>
    </lineage>
</organism>
<dbReference type="InterPro" id="IPR000182">
    <property type="entry name" value="GNAT_dom"/>
</dbReference>
<proteinExistence type="predicted"/>
<evidence type="ECO:0000313" key="3">
    <source>
        <dbReference type="Proteomes" id="UP000322080"/>
    </source>
</evidence>
<dbReference type="Pfam" id="PF13302">
    <property type="entry name" value="Acetyltransf_3"/>
    <property type="match status" value="1"/>
</dbReference>
<dbReference type="GO" id="GO:0016747">
    <property type="term" value="F:acyltransferase activity, transferring groups other than amino-acyl groups"/>
    <property type="evidence" value="ECO:0007669"/>
    <property type="project" value="InterPro"/>
</dbReference>